<comment type="caution">
    <text evidence="1">The sequence shown here is derived from an EMBL/GenBank/DDBJ whole genome shotgun (WGS) entry which is preliminary data.</text>
</comment>
<dbReference type="OrthoDB" id="1000768at2759"/>
<dbReference type="Proteomes" id="UP000593573">
    <property type="component" value="Unassembled WGS sequence"/>
</dbReference>
<sequence length="188" mass="21728">KSSNASCSTPKTVSGKGCYRLGFHDLHLFNIAFLGRQVWRLLNHRDTLCYQVMSSKYFPNGDLFHPKAVDKPSYIWSSISATTKTLKYDFAWQVGHGRNINIRRDNWGLEGLNGDTLNPTIPNVHESKVSDLWSVDQQSWNKERVKELYESYMGDQICNLPLNRNGSNDRMVWFQNPYGYFTSKMAYS</sequence>
<name>A0A7J8VHY4_9ROSI</name>
<proteinExistence type="predicted"/>
<evidence type="ECO:0000313" key="1">
    <source>
        <dbReference type="EMBL" id="MBA0662054.1"/>
    </source>
</evidence>
<reference evidence="1 2" key="1">
    <citation type="journal article" date="2019" name="Genome Biol. Evol.">
        <title>Insights into the evolution of the New World diploid cottons (Gossypium, subgenus Houzingenia) based on genome sequencing.</title>
        <authorList>
            <person name="Grover C.E."/>
            <person name="Arick M.A. 2nd"/>
            <person name="Thrash A."/>
            <person name="Conover J.L."/>
            <person name="Sanders W.S."/>
            <person name="Peterson D.G."/>
            <person name="Frelichowski J.E."/>
            <person name="Scheffler J.A."/>
            <person name="Scheffler B.E."/>
            <person name="Wendel J.F."/>
        </authorList>
    </citation>
    <scope>NUCLEOTIDE SEQUENCE [LARGE SCALE GENOMIC DNA]</scope>
    <source>
        <strain evidence="1">57</strain>
        <tissue evidence="1">Leaf</tissue>
    </source>
</reference>
<organism evidence="1 2">
    <name type="scientific">Gossypium klotzschianum</name>
    <dbReference type="NCBI Taxonomy" id="34286"/>
    <lineage>
        <taxon>Eukaryota</taxon>
        <taxon>Viridiplantae</taxon>
        <taxon>Streptophyta</taxon>
        <taxon>Embryophyta</taxon>
        <taxon>Tracheophyta</taxon>
        <taxon>Spermatophyta</taxon>
        <taxon>Magnoliopsida</taxon>
        <taxon>eudicotyledons</taxon>
        <taxon>Gunneridae</taxon>
        <taxon>Pentapetalae</taxon>
        <taxon>rosids</taxon>
        <taxon>malvids</taxon>
        <taxon>Malvales</taxon>
        <taxon>Malvaceae</taxon>
        <taxon>Malvoideae</taxon>
        <taxon>Gossypium</taxon>
    </lineage>
</organism>
<dbReference type="AlphaFoldDB" id="A0A7J8VHY4"/>
<keyword evidence="2" id="KW-1185">Reference proteome</keyword>
<evidence type="ECO:0000313" key="2">
    <source>
        <dbReference type="Proteomes" id="UP000593573"/>
    </source>
</evidence>
<gene>
    <name evidence="1" type="ORF">Goklo_006252</name>
</gene>
<protein>
    <submittedName>
        <fullName evidence="1">Uncharacterized protein</fullName>
    </submittedName>
</protein>
<dbReference type="EMBL" id="JABFAB010000010">
    <property type="protein sequence ID" value="MBA0662054.1"/>
    <property type="molecule type" value="Genomic_DNA"/>
</dbReference>
<accession>A0A7J8VHY4</accession>
<feature type="non-terminal residue" evidence="1">
    <location>
        <position position="1"/>
    </location>
</feature>